<protein>
    <submittedName>
        <fullName evidence="1">Uncharacterized protein</fullName>
    </submittedName>
</protein>
<accession>A0A5P8PJY9</accession>
<gene>
    <name evidence="1" type="primary">78</name>
    <name evidence="1" type="ORF">049ML001_78</name>
</gene>
<dbReference type="KEGG" id="vg:77850704"/>
<evidence type="ECO:0000313" key="1">
    <source>
        <dbReference type="EMBL" id="QFR56380.1"/>
    </source>
</evidence>
<dbReference type="RefSeq" id="YP_010644479.1">
    <property type="nucleotide sequence ID" value="NC_070625.1"/>
</dbReference>
<dbReference type="EMBL" id="MN176227">
    <property type="protein sequence ID" value="QFR56380.1"/>
    <property type="molecule type" value="Genomic_DNA"/>
</dbReference>
<dbReference type="GeneID" id="77850704"/>
<name>A0A5P8PJY9_9CAUD</name>
<keyword evidence="2" id="KW-1185">Reference proteome</keyword>
<organism evidence="1 2">
    <name type="scientific">Bacillus phage 049ML001</name>
    <dbReference type="NCBI Taxonomy" id="2601660"/>
    <lineage>
        <taxon>Viruses</taxon>
        <taxon>Duplodnaviria</taxon>
        <taxon>Heunggongvirae</taxon>
        <taxon>Uroviricota</taxon>
        <taxon>Caudoviricetes</taxon>
        <taxon>Trautnerviridae</taxon>
        <taxon>Polsinellivirinae</taxon>
        <taxon>Rivavirus</taxon>
        <taxon>Rivavirus rv049ML001</taxon>
    </lineage>
</organism>
<evidence type="ECO:0000313" key="2">
    <source>
        <dbReference type="Proteomes" id="UP000326995"/>
    </source>
</evidence>
<proteinExistence type="predicted"/>
<dbReference type="Proteomes" id="UP000326995">
    <property type="component" value="Segment"/>
</dbReference>
<reference evidence="1 2" key="1">
    <citation type="submission" date="2019-07" db="EMBL/GenBank/DDBJ databases">
        <authorList>
            <person name="Tomko B.E."/>
            <person name="Krukonis G.P."/>
            <person name="Delesalle V.A."/>
        </authorList>
    </citation>
    <scope>NUCLEOTIDE SEQUENCE [LARGE SCALE GENOMIC DNA]</scope>
</reference>
<sequence length="67" mass="7643">MSEFVTFKQKGLNMAAVRVNDIELVQEKISGSVGKYVEIQTKEFVFMADEPFAQVMKKIKDAQREGE</sequence>